<keyword evidence="1" id="KW-1133">Transmembrane helix</keyword>
<name>A0A3S4NEB8_9MAGN</name>
<dbReference type="GO" id="GO:0010119">
    <property type="term" value="P:regulation of stomatal movement"/>
    <property type="evidence" value="ECO:0007669"/>
    <property type="project" value="InterPro"/>
</dbReference>
<evidence type="ECO:0000256" key="1">
    <source>
        <dbReference type="SAM" id="Phobius"/>
    </source>
</evidence>
<dbReference type="Pfam" id="PF17684">
    <property type="entry name" value="SCAB-PH"/>
    <property type="match status" value="1"/>
</dbReference>
<accession>A0A3S4NEB8</accession>
<dbReference type="Proteomes" id="UP000283530">
    <property type="component" value="Unassembled WGS sequence"/>
</dbReference>
<dbReference type="AlphaFoldDB" id="A0A3S4NEB8"/>
<dbReference type="Gene3D" id="2.30.29.140">
    <property type="match status" value="1"/>
</dbReference>
<keyword evidence="1" id="KW-0812">Transmembrane</keyword>
<dbReference type="GO" id="GO:0003779">
    <property type="term" value="F:actin binding"/>
    <property type="evidence" value="ECO:0007669"/>
    <property type="project" value="InterPro"/>
</dbReference>
<dbReference type="PANTHER" id="PTHR31172:SF3">
    <property type="entry name" value="STOMATAL CLOSURE-RELATED ACTIN-BINDING PROTEIN 1"/>
    <property type="match status" value="1"/>
</dbReference>
<dbReference type="InterPro" id="IPR039640">
    <property type="entry name" value="SCAB"/>
</dbReference>
<feature type="transmembrane region" description="Helical" evidence="1">
    <location>
        <begin position="161"/>
        <end position="179"/>
    </location>
</feature>
<dbReference type="OrthoDB" id="5835829at2759"/>
<sequence>MDSQLFASRHVVIIPHPSRSHINAMLNFSKLLASSNGGLHLTFVVTEEWLGLIGSPAAPRNIRLRSIPNVIPSEFVRGADFVGFFQAIHSKMEGPFEELLERLEPTASFILADTLLSWALELGKRREIPVASFWPIAASTFALHLHFHMLVTNGHFPIDTSAFDVSMPFFVLLFLWVVISQMNGQDHPSQSIHVFHVGKMRIKLRKGWMTKAKEPYSSSMQLCGVRGGGNAAAQALFWQAKKGLSFTLAFEAERDRNAAIMLARRYAFDCNIMLAGPGDRSPL</sequence>
<dbReference type="Gene3D" id="3.40.50.2000">
    <property type="entry name" value="Glycogen Phosphorylase B"/>
    <property type="match status" value="1"/>
</dbReference>
<organism evidence="3 4">
    <name type="scientific">Cinnamomum micranthum f. kanehirae</name>
    <dbReference type="NCBI Taxonomy" id="337451"/>
    <lineage>
        <taxon>Eukaryota</taxon>
        <taxon>Viridiplantae</taxon>
        <taxon>Streptophyta</taxon>
        <taxon>Embryophyta</taxon>
        <taxon>Tracheophyta</taxon>
        <taxon>Spermatophyta</taxon>
        <taxon>Magnoliopsida</taxon>
        <taxon>Magnoliidae</taxon>
        <taxon>Laurales</taxon>
        <taxon>Lauraceae</taxon>
        <taxon>Cinnamomum</taxon>
    </lineage>
</organism>
<gene>
    <name evidence="3" type="ORF">CKAN_00445300</name>
</gene>
<dbReference type="GO" id="GO:0007015">
    <property type="term" value="P:actin filament organization"/>
    <property type="evidence" value="ECO:0007669"/>
    <property type="project" value="InterPro"/>
</dbReference>
<evidence type="ECO:0000313" key="3">
    <source>
        <dbReference type="EMBL" id="RWR76041.1"/>
    </source>
</evidence>
<dbReference type="EMBL" id="QPKB01000002">
    <property type="protein sequence ID" value="RWR76041.1"/>
    <property type="molecule type" value="Genomic_DNA"/>
</dbReference>
<evidence type="ECO:0000313" key="4">
    <source>
        <dbReference type="Proteomes" id="UP000283530"/>
    </source>
</evidence>
<protein>
    <submittedName>
        <fullName evidence="3">Stomatal closure-related actin-binding protein 1 isoform X1</fullName>
    </submittedName>
</protein>
<comment type="caution">
    <text evidence="3">The sequence shown here is derived from an EMBL/GenBank/DDBJ whole genome shotgun (WGS) entry which is preliminary data.</text>
</comment>
<feature type="domain" description="Stomatal closure-related actin-binding protein PH" evidence="2">
    <location>
        <begin position="177"/>
        <end position="279"/>
    </location>
</feature>
<reference evidence="3 4" key="1">
    <citation type="journal article" date="2019" name="Nat. Plants">
        <title>Stout camphor tree genome fills gaps in understanding of flowering plant genome evolution.</title>
        <authorList>
            <person name="Chaw S.M."/>
            <person name="Liu Y.C."/>
            <person name="Wu Y.W."/>
            <person name="Wang H.Y."/>
            <person name="Lin C.I."/>
            <person name="Wu C.S."/>
            <person name="Ke H.M."/>
            <person name="Chang L.Y."/>
            <person name="Hsu C.Y."/>
            <person name="Yang H.T."/>
            <person name="Sudianto E."/>
            <person name="Hsu M.H."/>
            <person name="Wu K.P."/>
            <person name="Wang L.N."/>
            <person name="Leebens-Mack J.H."/>
            <person name="Tsai I.J."/>
        </authorList>
    </citation>
    <scope>NUCLEOTIDE SEQUENCE [LARGE SCALE GENOMIC DNA]</scope>
    <source>
        <strain evidence="4">cv. Chaw 1501</strain>
        <tissue evidence="3">Young leaves</tissue>
    </source>
</reference>
<keyword evidence="4" id="KW-1185">Reference proteome</keyword>
<proteinExistence type="predicted"/>
<dbReference type="InterPro" id="IPR041144">
    <property type="entry name" value="SCAB-PH"/>
</dbReference>
<keyword evidence="1" id="KW-0472">Membrane</keyword>
<evidence type="ECO:0000259" key="2">
    <source>
        <dbReference type="Pfam" id="PF17684"/>
    </source>
</evidence>
<dbReference type="PANTHER" id="PTHR31172">
    <property type="entry name" value="STOMATAL CLOSURE-RELATED ACTIN-BINDING PROTEIN 1"/>
    <property type="match status" value="1"/>
</dbReference>
<feature type="transmembrane region" description="Helical" evidence="1">
    <location>
        <begin position="130"/>
        <end position="149"/>
    </location>
</feature>
<dbReference type="SUPFAM" id="SSF53756">
    <property type="entry name" value="UDP-Glycosyltransferase/glycogen phosphorylase"/>
    <property type="match status" value="1"/>
</dbReference>